<accession>A0AB33GAM7</accession>
<evidence type="ECO:0000313" key="3">
    <source>
        <dbReference type="Proteomes" id="UP000245399"/>
    </source>
</evidence>
<reference evidence="2 3" key="1">
    <citation type="submission" date="2018-05" db="EMBL/GenBank/DDBJ databases">
        <title>Klebsiella quasipneumonaiae provides a window into carbapenemase gene transfer, plasmid rearrangements and nosocomial acquisition from the hospital environment.</title>
        <authorList>
            <person name="Mathers A.J."/>
            <person name="Vegesana K."/>
            <person name="Stoesser N."/>
            <person name="Crook D."/>
            <person name="Vaughan A."/>
            <person name="Barry K."/>
            <person name="Parikh H."/>
            <person name="Sebra R."/>
            <person name="Kotay S."/>
            <person name="Walker A.S."/>
            <person name="Sheppard A.E."/>
        </authorList>
    </citation>
    <scope>NUCLEOTIDE SEQUENCE [LARGE SCALE GENOMIC DNA]</scope>
    <source>
        <strain evidence="2 3">CAV1761</strain>
    </source>
</reference>
<dbReference type="InterPro" id="IPR044925">
    <property type="entry name" value="His-Me_finger_sf"/>
</dbReference>
<keyword evidence="2" id="KW-0540">Nuclease</keyword>
<feature type="domain" description="HNH nuclease" evidence="1">
    <location>
        <begin position="40"/>
        <end position="86"/>
    </location>
</feature>
<dbReference type="Pfam" id="PF13392">
    <property type="entry name" value="HNH_3"/>
    <property type="match status" value="1"/>
</dbReference>
<evidence type="ECO:0000259" key="1">
    <source>
        <dbReference type="Pfam" id="PF13392"/>
    </source>
</evidence>
<keyword evidence="2" id="KW-0378">Hydrolase</keyword>
<organism evidence="2 3">
    <name type="scientific">Serratia marcescens</name>
    <dbReference type="NCBI Taxonomy" id="615"/>
    <lineage>
        <taxon>Bacteria</taxon>
        <taxon>Pseudomonadati</taxon>
        <taxon>Pseudomonadota</taxon>
        <taxon>Gammaproteobacteria</taxon>
        <taxon>Enterobacterales</taxon>
        <taxon>Yersiniaceae</taxon>
        <taxon>Serratia</taxon>
    </lineage>
</organism>
<sequence>MNMKVIAEKLDECVDHGRVGNADGYLATNRKIAGVLRSTYAHRLTFCEANGLCIDDIKGLVVRHKCDNPRCINPDHLEIGTIRDNNLDCVKRGRHPMPNAKIDREKAERIREEYGTGQYTQKQIGEKYNISRTQVGGIIRREQWG</sequence>
<name>A0AB33GAM7_SERMA</name>
<dbReference type="InterPro" id="IPR003615">
    <property type="entry name" value="HNH_nuc"/>
</dbReference>
<proteinExistence type="predicted"/>
<gene>
    <name evidence="2" type="ORF">DKC05_27525</name>
</gene>
<dbReference type="SUPFAM" id="SSF54060">
    <property type="entry name" value="His-Me finger endonucleases"/>
    <property type="match status" value="1"/>
</dbReference>
<dbReference type="EMBL" id="CP029449">
    <property type="protein sequence ID" value="AWL71132.1"/>
    <property type="molecule type" value="Genomic_DNA"/>
</dbReference>
<dbReference type="AlphaFoldDB" id="A0AB33GAM7"/>
<dbReference type="GO" id="GO:0004519">
    <property type="term" value="F:endonuclease activity"/>
    <property type="evidence" value="ECO:0007669"/>
    <property type="project" value="UniProtKB-KW"/>
</dbReference>
<dbReference type="Proteomes" id="UP000245399">
    <property type="component" value="Chromosome"/>
</dbReference>
<keyword evidence="2" id="KW-0255">Endonuclease</keyword>
<dbReference type="InterPro" id="IPR044930">
    <property type="entry name" value="Homing_endonuclease_His-Me"/>
</dbReference>
<protein>
    <submittedName>
        <fullName evidence="2">HNH endonuclease</fullName>
    </submittedName>
</protein>
<evidence type="ECO:0000313" key="2">
    <source>
        <dbReference type="EMBL" id="AWL71132.1"/>
    </source>
</evidence>
<dbReference type="Gene3D" id="3.90.75.10">
    <property type="entry name" value="Homing Intron 3 (I-ppo) Encoded Endonuclease, Chain A"/>
    <property type="match status" value="1"/>
</dbReference>